<evidence type="ECO:0000256" key="1">
    <source>
        <dbReference type="SAM" id="MobiDB-lite"/>
    </source>
</evidence>
<evidence type="ECO:0000313" key="4">
    <source>
        <dbReference type="Proteomes" id="UP001141434"/>
    </source>
</evidence>
<sequence>MPVPEPPMKLEGHCSVIHDNTLYVFLPDHILWIPLKENGHWDKLPSEEKVSGAVCVKGGVDGKENEEALYVIGGTGASSDYSGLQRFSFKDKKWKTLPSSGHDMVNRTHHGAGYMASTHSILVYAGIKPGDKGPNSSTFLISTSAPYEIKSKPDQGAPPASDPMILSWSESEVALIGGSETNKDIYLFNGQDSKGWTSSGVVLPSPITSSVQCALAPDSGKSKVLESFKMDASPNTVSSLVLLGDDGKPKNPATPLQVLAREALKNTPHITTKRSDYSVAKGDNGIVVLSGGGGDDSLAIFNQTSNGWVNSTALFYGTGHHHSLKASTSSASSTPTATSSSSVTATNTSSSSPATAPASGGGPSHHTKTIIGATLGSVLGVAAILLVLLFLLRREKQKRKQVDEGNAGDGKDRLSFQDQGIEPLAEGAYPMAKSPVPVANASADSLAIMSGTAGEKSLKPPPASIGYGLSSTPQRSSPLSTIPSSGAMARSSVYSEDLERSSPGNQPGDRTTDEGWSKYFQGNNATNLAGDRSTLSSDYTRSDYRDSAWPMSNLAPLNTGFLDQPKPLGRVVSGSPTTEHAPSDRTGRGLVIPQSQSARISSADSLSLASEDEYPGDSKWNGAGQNSWLGRPTSSNYSTSFYNSSNRDLPAAASQYGLDKTRNSNGRKSSVVIPDHIDELSVRGQNNNVNTDMSWLNIHAER</sequence>
<proteinExistence type="predicted"/>
<feature type="transmembrane region" description="Helical" evidence="2">
    <location>
        <begin position="370"/>
        <end position="392"/>
    </location>
</feature>
<dbReference type="Proteomes" id="UP001141434">
    <property type="component" value="Unassembled WGS sequence"/>
</dbReference>
<feature type="region of interest" description="Disordered" evidence="1">
    <location>
        <begin position="557"/>
        <end position="631"/>
    </location>
</feature>
<keyword evidence="4" id="KW-1185">Reference proteome</keyword>
<dbReference type="SUPFAM" id="SSF50965">
    <property type="entry name" value="Galactose oxidase, central domain"/>
    <property type="match status" value="1"/>
</dbReference>
<protein>
    <recommendedName>
        <fullName evidence="5">Pre-mRNA splicing factor CLF1</fullName>
    </recommendedName>
</protein>
<dbReference type="EMBL" id="JAPMSZ010000009">
    <property type="protein sequence ID" value="KAJ5091887.1"/>
    <property type="molecule type" value="Genomic_DNA"/>
</dbReference>
<dbReference type="AlphaFoldDB" id="A0A9W9F1I9"/>
<feature type="compositionally biased region" description="Polar residues" evidence="1">
    <location>
        <begin position="469"/>
        <end position="484"/>
    </location>
</feature>
<gene>
    <name evidence="3" type="ORF">NUU61_006757</name>
</gene>
<dbReference type="InterPro" id="IPR015915">
    <property type="entry name" value="Kelch-typ_b-propeller"/>
</dbReference>
<evidence type="ECO:0000313" key="3">
    <source>
        <dbReference type="EMBL" id="KAJ5091887.1"/>
    </source>
</evidence>
<feature type="compositionally biased region" description="Low complexity" evidence="1">
    <location>
        <begin position="326"/>
        <end position="358"/>
    </location>
</feature>
<keyword evidence="2" id="KW-0812">Transmembrane</keyword>
<keyword evidence="2" id="KW-1133">Transmembrane helix</keyword>
<comment type="caution">
    <text evidence="3">The sequence shown here is derived from an EMBL/GenBank/DDBJ whole genome shotgun (WGS) entry which is preliminary data.</text>
</comment>
<evidence type="ECO:0008006" key="5">
    <source>
        <dbReference type="Google" id="ProtNLM"/>
    </source>
</evidence>
<accession>A0A9W9F1I9</accession>
<feature type="region of interest" description="Disordered" evidence="1">
    <location>
        <begin position="324"/>
        <end position="365"/>
    </location>
</feature>
<reference evidence="3" key="1">
    <citation type="submission" date="2022-11" db="EMBL/GenBank/DDBJ databases">
        <authorList>
            <person name="Petersen C."/>
        </authorList>
    </citation>
    <scope>NUCLEOTIDE SEQUENCE</scope>
    <source>
        <strain evidence="3">IBT 34128</strain>
    </source>
</reference>
<reference evidence="3" key="2">
    <citation type="journal article" date="2023" name="IMA Fungus">
        <title>Comparative genomic study of the Penicillium genus elucidates a diverse pangenome and 15 lateral gene transfer events.</title>
        <authorList>
            <person name="Petersen C."/>
            <person name="Sorensen T."/>
            <person name="Nielsen M.R."/>
            <person name="Sondergaard T.E."/>
            <person name="Sorensen J.L."/>
            <person name="Fitzpatrick D.A."/>
            <person name="Frisvad J.C."/>
            <person name="Nielsen K.L."/>
        </authorList>
    </citation>
    <scope>NUCLEOTIDE SEQUENCE</scope>
    <source>
        <strain evidence="3">IBT 34128</strain>
    </source>
</reference>
<feature type="region of interest" description="Disordered" evidence="1">
    <location>
        <begin position="453"/>
        <end position="536"/>
    </location>
</feature>
<dbReference type="Gene3D" id="2.120.10.80">
    <property type="entry name" value="Kelch-type beta propeller"/>
    <property type="match status" value="1"/>
</dbReference>
<name>A0A9W9F1I9_9EURO</name>
<dbReference type="RefSeq" id="XP_056510084.1">
    <property type="nucleotide sequence ID" value="XM_056657284.1"/>
</dbReference>
<keyword evidence="2" id="KW-0472">Membrane</keyword>
<dbReference type="InterPro" id="IPR011043">
    <property type="entry name" value="Gal_Oxase/kelch_b-propeller"/>
</dbReference>
<dbReference type="OrthoDB" id="5352000at2759"/>
<organism evidence="3 4">
    <name type="scientific">Penicillium alfredii</name>
    <dbReference type="NCBI Taxonomy" id="1506179"/>
    <lineage>
        <taxon>Eukaryota</taxon>
        <taxon>Fungi</taxon>
        <taxon>Dikarya</taxon>
        <taxon>Ascomycota</taxon>
        <taxon>Pezizomycotina</taxon>
        <taxon>Eurotiomycetes</taxon>
        <taxon>Eurotiomycetidae</taxon>
        <taxon>Eurotiales</taxon>
        <taxon>Aspergillaceae</taxon>
        <taxon>Penicillium</taxon>
    </lineage>
</organism>
<evidence type="ECO:0000256" key="2">
    <source>
        <dbReference type="SAM" id="Phobius"/>
    </source>
</evidence>
<dbReference type="GeneID" id="81396453"/>